<feature type="region of interest" description="Disordered" evidence="1">
    <location>
        <begin position="459"/>
        <end position="492"/>
    </location>
</feature>
<evidence type="ECO:0000313" key="3">
    <source>
        <dbReference type="EMBL" id="TXD34487.1"/>
    </source>
</evidence>
<dbReference type="SMART" id="SM00327">
    <property type="entry name" value="VWA"/>
    <property type="match status" value="1"/>
</dbReference>
<dbReference type="OrthoDB" id="9781333at2"/>
<evidence type="ECO:0000259" key="2">
    <source>
        <dbReference type="PROSITE" id="PS50234"/>
    </source>
</evidence>
<evidence type="ECO:0000313" key="4">
    <source>
        <dbReference type="Proteomes" id="UP000321046"/>
    </source>
</evidence>
<sequence length="492" mass="53043">MNATQVAWIVLGVVVGLTVGLMQAPQLRNTETVLPSLATATGEALMTPVASPEAPNMEQQAADQTGALQLSAELAHTRVLAERESETYLDVQLQAGEARAERRPGLNVALVLDRSGSMDGEPMVRAREAATAFVQRLQEGDRVSVISFGAGPRVDMPAMRVDARSRGEIVAAIARIEAMGATHLSGGVEEASRQLLEARREGSVDRMIVMTDGLPTAGLTGDEELQRLVRGVRSRGISVTTLGFGTSYNADLMASLAEEGAGNYSYIARASDFERAFTEELDALASTVATGVTLTLLPSPGVRFEEVYGMPVDVSTGALSLGLGDLRAQTSRRVMVRVTTRGIPLDGKAAIRAILTYEDRVDERPVETELLVEAATTRDDVAMVSSLRPEVMARVQEAIALRTLREATREYARGDQEGATRRLARERRRMNEAAAKFGLPAEAMDAVADEVQNVQFKMERARPSSAAGRSLSFERSERDLELERGEAAPGRF</sequence>
<dbReference type="InterPro" id="IPR002035">
    <property type="entry name" value="VWF_A"/>
</dbReference>
<dbReference type="InterPro" id="IPR036465">
    <property type="entry name" value="vWFA_dom_sf"/>
</dbReference>
<proteinExistence type="predicted"/>
<dbReference type="AlphaFoldDB" id="A0A5C6X0A5"/>
<reference evidence="3 4" key="1">
    <citation type="submission" date="2019-08" db="EMBL/GenBank/DDBJ databases">
        <title>Bradymonadales sp. TMQ2.</title>
        <authorList>
            <person name="Liang Q."/>
        </authorList>
    </citation>
    <scope>NUCLEOTIDE SEQUENCE [LARGE SCALE GENOMIC DNA]</scope>
    <source>
        <strain evidence="3 4">TMQ2</strain>
    </source>
</reference>
<dbReference type="PANTHER" id="PTHR10579:SF43">
    <property type="entry name" value="ZINC FINGER (C3HC4-TYPE RING FINGER) FAMILY PROTEIN"/>
    <property type="match status" value="1"/>
</dbReference>
<accession>A0A5C6X0A5</accession>
<dbReference type="PANTHER" id="PTHR10579">
    <property type="entry name" value="CALCIUM-ACTIVATED CHLORIDE CHANNEL REGULATOR"/>
    <property type="match status" value="1"/>
</dbReference>
<gene>
    <name evidence="3" type="ORF">FRC96_12745</name>
</gene>
<dbReference type="InterPro" id="IPR051266">
    <property type="entry name" value="CLCR"/>
</dbReference>
<dbReference type="PROSITE" id="PS50234">
    <property type="entry name" value="VWFA"/>
    <property type="match status" value="1"/>
</dbReference>
<comment type="caution">
    <text evidence="3">The sequence shown here is derived from an EMBL/GenBank/DDBJ whole genome shotgun (WGS) entry which is preliminary data.</text>
</comment>
<name>A0A5C6X0A5_9DELT</name>
<protein>
    <submittedName>
        <fullName evidence="3">VWA domain-containing protein</fullName>
    </submittedName>
</protein>
<dbReference type="Proteomes" id="UP000321046">
    <property type="component" value="Unassembled WGS sequence"/>
</dbReference>
<evidence type="ECO:0000256" key="1">
    <source>
        <dbReference type="SAM" id="MobiDB-lite"/>
    </source>
</evidence>
<feature type="domain" description="VWFA" evidence="2">
    <location>
        <begin position="107"/>
        <end position="288"/>
    </location>
</feature>
<organism evidence="3 4">
    <name type="scientific">Lujinxingia vulgaris</name>
    <dbReference type="NCBI Taxonomy" id="2600176"/>
    <lineage>
        <taxon>Bacteria</taxon>
        <taxon>Deltaproteobacteria</taxon>
        <taxon>Bradymonadales</taxon>
        <taxon>Lujinxingiaceae</taxon>
        <taxon>Lujinxingia</taxon>
    </lineage>
</organism>
<feature type="compositionally biased region" description="Basic and acidic residues" evidence="1">
    <location>
        <begin position="472"/>
        <end position="486"/>
    </location>
</feature>
<dbReference type="EMBL" id="VOSL01000054">
    <property type="protein sequence ID" value="TXD34487.1"/>
    <property type="molecule type" value="Genomic_DNA"/>
</dbReference>
<dbReference type="Gene3D" id="3.40.50.410">
    <property type="entry name" value="von Willebrand factor, type A domain"/>
    <property type="match status" value="1"/>
</dbReference>
<dbReference type="RefSeq" id="WP_146974868.1">
    <property type="nucleotide sequence ID" value="NZ_VOSL01000054.1"/>
</dbReference>
<dbReference type="SUPFAM" id="SSF53300">
    <property type="entry name" value="vWA-like"/>
    <property type="match status" value="1"/>
</dbReference>
<dbReference type="Pfam" id="PF00092">
    <property type="entry name" value="VWA"/>
    <property type="match status" value="1"/>
</dbReference>